<keyword evidence="3 9" id="KW-0963">Cytoplasm</keyword>
<feature type="region of interest" description="Disordered" evidence="11">
    <location>
        <begin position="1865"/>
        <end position="1920"/>
    </location>
</feature>
<dbReference type="HAMAP" id="MF_03043">
    <property type="entry name" value="QTRT2"/>
    <property type="match status" value="1"/>
</dbReference>
<feature type="compositionally biased region" description="Polar residues" evidence="11">
    <location>
        <begin position="2308"/>
        <end position="2327"/>
    </location>
</feature>
<feature type="binding site" evidence="9">
    <location>
        <position position="1669"/>
    </location>
    <ligand>
        <name>Zn(2+)</name>
        <dbReference type="ChEBI" id="CHEBI:29105"/>
    </ligand>
</feature>
<dbReference type="Pfam" id="PF01702">
    <property type="entry name" value="TGT"/>
    <property type="match status" value="1"/>
</dbReference>
<dbReference type="GO" id="GO:0005634">
    <property type="term" value="C:nucleus"/>
    <property type="evidence" value="ECO:0007669"/>
    <property type="project" value="UniProtKB-SubCell"/>
</dbReference>
<dbReference type="InterPro" id="IPR003822">
    <property type="entry name" value="PAH"/>
</dbReference>
<dbReference type="Pfam" id="PF13191">
    <property type="entry name" value="AAA_16"/>
    <property type="match status" value="1"/>
</dbReference>
<comment type="subunit">
    <text evidence="9">Heterodimer of a catalytic subunit and an accessory subunit.</text>
</comment>
<dbReference type="SUPFAM" id="SSF53098">
    <property type="entry name" value="Ribonuclease H-like"/>
    <property type="match status" value="1"/>
</dbReference>
<dbReference type="InterPro" id="IPR036390">
    <property type="entry name" value="WH_DNA-bd_sf"/>
</dbReference>
<feature type="binding site" evidence="9">
    <location>
        <position position="1698"/>
    </location>
    <ligand>
        <name>Zn(2+)</name>
        <dbReference type="ChEBI" id="CHEBI:29105"/>
    </ligand>
</feature>
<dbReference type="GO" id="GO:0003676">
    <property type="term" value="F:nucleic acid binding"/>
    <property type="evidence" value="ECO:0007669"/>
    <property type="project" value="InterPro"/>
</dbReference>
<dbReference type="PANTHER" id="PTHR46411:SF2">
    <property type="entry name" value="AAA+ ATPASE DOMAIN-CONTAINING PROTEIN"/>
    <property type="match status" value="1"/>
</dbReference>
<dbReference type="InterPro" id="IPR036388">
    <property type="entry name" value="WH-like_DNA-bd_sf"/>
</dbReference>
<evidence type="ECO:0000313" key="13">
    <source>
        <dbReference type="EMBL" id="KAF4634163.1"/>
    </source>
</evidence>
<feature type="binding site" evidence="9">
    <location>
        <position position="1672"/>
    </location>
    <ligand>
        <name>Zn(2+)</name>
        <dbReference type="ChEBI" id="CHEBI:29105"/>
    </ligand>
</feature>
<evidence type="ECO:0000256" key="2">
    <source>
        <dbReference type="ARBA" id="ARBA00006184"/>
    </source>
</evidence>
<dbReference type="PROSITE" id="PS50879">
    <property type="entry name" value="RNASE_H_1"/>
    <property type="match status" value="1"/>
</dbReference>
<dbReference type="InterPro" id="IPR027417">
    <property type="entry name" value="P-loop_NTPase"/>
</dbReference>
<dbReference type="OrthoDB" id="1926878at2759"/>
<comment type="function">
    <text evidence="9">Non-catalytic subunit of the queuine tRNA-ribosyltransferase (TGT) that catalyzes the base-exchange of a guanine (G) residue with queuine (Q) at position 34 (anticodon wobble position) in tRNAs with GU(N) anticodons (tRNA-Asp, -Asn, -His and -Tyr), resulting in the hypermodified nucleoside queuosine (7-(((4,5-cis-dihydroxy-2-cyclopenten-1-yl)amino)methyl)-7-deazaguanosine).</text>
</comment>
<sequence>MPTKKAQNADPQQGPVESRGPVEFNHALSYVNKIKNRFQENPEVYRRFLEILQTYQRENCPIQQVYRDVTLLFESQPDLLEDFNQFLPTSAAQAQQAFDDSAAAAIASLNVHKTAIIMPTISQDETAGKSQRTFLALINFMEFLQSTKGSTLHSQEDVPSRDKDSERESSPESNDPTVVSQADQSIDDTYEENGNAGSDTHEGSQISDSENELFPTRRYYTGGKSGKLFSNMDDNPQDLQTFDIREDVDSSQVDSESGHGHLEQPTSVQNFNKATVTRDDGTGALRTDLDIQLKLISEADHETISRQELMTQLRRLAGLTQKLREENDLLISCSDTAILHRVNCDGNNTIMISTDAPVYTRDRGCGGSHLRGYHIISDLSIFLERQSSPFVVFWDYKCVARHTKQSNSHPGNKRQHQGSIKLLSQDLCNQLNSLVADHPHATKYLLHFNTTDEVLYPYLFFYRERDFFESRSRLRAQESNEMVAFLNYIQKSTREEYEKVDALFSKGLVTAQYIPYLFHPMATVITTTHEGIRAYNQIGDIQPQPASETDYTKITWRIPVETWIYNGNFQKNNSSLSVSFKAHPSANSSSQATRREVMKIQDLGVYPLRFAQGGTEKALRERGKKFWSCRKQNYITYTGKDYTGGQIYTDQRFMVDITAFRQMHPEKNFPSNNPQESSFEIQLKDMVEPPEGDFLQLLPPNVYGFHMQEKKWVNLHVDLIRPVEWNRESFENLVIDDDTKELIIALVTNKIEAEKSTDMMAGKGNGLIILLHGGPGTGKTLTAESVAEISEKPLYRVTCGDIGTNPMDVEKKYLEVVLNLGKMWKCVVLLDEADVFLEQRTLADLQRNALVSVFLRVLEYYDGILILTSNRVGTFDEAFKSRIQLALHYENLTRQQRSKIWKNFITSLAQTDSDAVDTTNLFKHVEELAALELNGREIRNALTTARQLALHKKKKMEFVHLRHVIKVAGKFERYLREYSFMHPFIPAEECGNKYSSRSSGMKFKSAVEFVKRQMKICSENRTIGLHCSLQSDTSLPTRVIDVGPSDGSMEPRLLVTVYVQDGSKPADWHPNGKYIALSYCWGKENFTTTRGTLAAMEDQIPWAELPQTIKDVIEVTRALGIRYLWVNALRIIQDSPDDWKAESTKTANVYDGAFLTISAALGSDVHHGLPRKTNQEESGSNVGLEDEPLAGLWKESLLDDLLWQPHYLLYENEVEPSLPNQYRAPSWSWASLDGNIMKHPSTKIVNLCTELISIFDDAKDTTIVSKEGEEWIRLKGPLLQTSLENGHVILGNHQVCAQMDPRILDDTVDSRQKLRKPENLNNRSLTFLIIKMPASVGSSEELKGLTFDVLSANDQNVVGPRLGRLRVKGRKDLDTPNFFSVGSRGVVPHLTPDVISEHMNFGGVHMALEDFIERAMNSTPPIMNCPGPSPLHTFTALPTSLITLFAPRRTPAVATPTGSSNTAISAYTSTGFQVLSNKAYINYAQKLSPDIVIALADVPYGTKAGVKRVGKMADRTQEWLSELLSAKDDSLSVFAPILPIDFLSQSEYVNTISDDFADAISGLAFYDSNLLPDIPATTALSLLPRLSLDEPTSPHHILRQISLGMDIFTIPFVNFATDAGIALTFEFPSPTSSTSSISETTSTTLPLGLDTWSSTHSRSLAPLSPTCTCYTCTSHHLAFIQHLLSAKEMLGWALLQIHNHTVLSTFFAAIRESIKKGSFEQDCNVFERVYERGVDGRDPDRGGTEDRCSAGKAGSVSDRRFVDSQVGSAATATKARTVAESIGGSAEQEECKRQNLETGGRCVYVPEGTTAVHSRSWLGLPYRGRDRAVASFLGGQTTRSSECLGAPSRPLDIPAVTEILQHEHQGNITQPSERWDLLPPRPSQHAQCKRTRSSTDSGTPSPEFSIPSTYPRAVSNPPSTRVKRQARAEIFNDENENPFIVNQVRDGDSMDLDESCKPLTRSKPNKPSSVIKRIALFPQNDENANFVVQIPTPQTPRHRNALSKKAPITPRHRVTITGKALTPRTPRTPGTPGGTTTIYSRARQLFTRSSEPGRLVGRESERSELTSFVQERINEISGGCVYVSGPPGTGKSAMVNEVTTDFETSPILKKAYVNCMSLKSSGDLYGILLEELCGDVDVLGGEETKTLQAMFIPRKKSEKTVYVVTLDEIDHVLSLDLDILYKLFEWSLQKSSHLILVGIANALDLTDRFLPRLKARNLKPQLLPFLPYSATQIKTVITTRLKSLVGKDSPTPDYIPFLHPAAIDLCSRKVSSQTGDLRKAFDICRRAIDVIESEVKQKYEQAQRDQLVPQSPSKRPLQENVNLSSPVGPSPKATVPSLLAKLADLTVETAPRATIAHVNKITSSTFGNGANQRLKTLNLQQKAALCALVALEKRKRTAAANVMATPSKSNNVAPTIKALYDVYCTLCKRDAILHPLTSTEFRDVVGSLETLSLISAVDGRNGSFVGLRRHAAKPKSVVISRPTTHKVYLEEFSEIASATPGSLFKHKDGEAFVAHRDSCEMLVYTDEEPAPTMVEPVLKPWDPPRCAFCMNGTFFFRLEDVGPTGTREEPTSNRAELRAVIAALSYIPFAAPGLKFWRPKEAAKLVIAADSTYIVDGAIKWVKLWETNG</sequence>
<dbReference type="Pfam" id="PF23232">
    <property type="entry name" value="AAA_lid_13"/>
    <property type="match status" value="1"/>
</dbReference>
<feature type="compositionally biased region" description="Basic and acidic residues" evidence="11">
    <location>
        <begin position="154"/>
        <end position="170"/>
    </location>
</feature>
<dbReference type="Pfam" id="PF09079">
    <property type="entry name" value="WHD_Cdc6"/>
    <property type="match status" value="1"/>
</dbReference>
<dbReference type="GO" id="GO:0006260">
    <property type="term" value="P:DNA replication"/>
    <property type="evidence" value="ECO:0007669"/>
    <property type="project" value="UniProtKB-KW"/>
</dbReference>
<feature type="region of interest" description="Disordered" evidence="11">
    <location>
        <begin position="149"/>
        <end position="219"/>
    </location>
</feature>
<accession>A0A8H4RR78</accession>
<keyword evidence="9" id="KW-0862">Zinc</keyword>
<comment type="similarity">
    <text evidence="2">Belongs to the CDC6/cdc18 family.</text>
</comment>
<evidence type="ECO:0000256" key="10">
    <source>
        <dbReference type="PROSITE-ProRule" id="PRU00810"/>
    </source>
</evidence>
<feature type="domain" description="RNase H type-1" evidence="12">
    <location>
        <begin position="2508"/>
        <end position="2629"/>
    </location>
</feature>
<evidence type="ECO:0000256" key="3">
    <source>
        <dbReference type="ARBA" id="ARBA00022490"/>
    </source>
</evidence>
<feature type="region of interest" description="Disordered" evidence="11">
    <location>
        <begin position="2301"/>
        <end position="2330"/>
    </location>
</feature>
<dbReference type="Pfam" id="PF22606">
    <property type="entry name" value="Cdc6-ORC-like_ATPase_lid"/>
    <property type="match status" value="1"/>
</dbReference>
<feature type="compositionally biased region" description="Polar residues" evidence="11">
    <location>
        <begin position="195"/>
        <end position="208"/>
    </location>
</feature>
<dbReference type="InterPro" id="IPR010730">
    <property type="entry name" value="HET"/>
</dbReference>
<evidence type="ECO:0000256" key="5">
    <source>
        <dbReference type="ARBA" id="ARBA00022705"/>
    </source>
</evidence>
<feature type="region of interest" description="Disordered" evidence="11">
    <location>
        <begin position="1"/>
        <end position="20"/>
    </location>
</feature>
<dbReference type="GO" id="GO:0016887">
    <property type="term" value="F:ATP hydrolysis activity"/>
    <property type="evidence" value="ECO:0007669"/>
    <property type="project" value="InterPro"/>
</dbReference>
<keyword evidence="9" id="KW-0819">tRNA processing</keyword>
<dbReference type="InterPro" id="IPR036600">
    <property type="entry name" value="PAH_sf"/>
</dbReference>
<dbReference type="GO" id="GO:0051301">
    <property type="term" value="P:cell division"/>
    <property type="evidence" value="ECO:0007669"/>
    <property type="project" value="UniProtKB-KW"/>
</dbReference>
<dbReference type="GO" id="GO:0046872">
    <property type="term" value="F:metal ion binding"/>
    <property type="evidence" value="ECO:0007669"/>
    <property type="project" value="UniProtKB-KW"/>
</dbReference>
<dbReference type="FunFam" id="1.20.1160.11:FF:000003">
    <property type="entry name" value="Paired amphipathic helix SIN3-like protein"/>
    <property type="match status" value="1"/>
</dbReference>
<dbReference type="SUPFAM" id="SSF51713">
    <property type="entry name" value="tRNA-guanine transglycosylase"/>
    <property type="match status" value="1"/>
</dbReference>
<evidence type="ECO:0000313" key="14">
    <source>
        <dbReference type="Proteomes" id="UP000566819"/>
    </source>
</evidence>
<comment type="caution">
    <text evidence="13">The sequence shown here is derived from an EMBL/GenBank/DDBJ whole genome shotgun (WGS) entry which is preliminary data.</text>
</comment>
<dbReference type="Gene3D" id="1.10.8.60">
    <property type="match status" value="1"/>
</dbReference>
<name>A0A8H4RR78_9HELO</name>
<keyword evidence="7 10" id="KW-0539">Nucleus</keyword>
<dbReference type="InterPro" id="IPR036511">
    <property type="entry name" value="TGT-like_sf"/>
</dbReference>
<organism evidence="13 14">
    <name type="scientific">Cudoniella acicularis</name>
    <dbReference type="NCBI Taxonomy" id="354080"/>
    <lineage>
        <taxon>Eukaryota</taxon>
        <taxon>Fungi</taxon>
        <taxon>Dikarya</taxon>
        <taxon>Ascomycota</taxon>
        <taxon>Pezizomycotina</taxon>
        <taxon>Leotiomycetes</taxon>
        <taxon>Helotiales</taxon>
        <taxon>Tricladiaceae</taxon>
        <taxon>Cudoniella</taxon>
    </lineage>
</organism>
<dbReference type="Pfam" id="PF02671">
    <property type="entry name" value="PAH"/>
    <property type="match status" value="1"/>
</dbReference>
<dbReference type="Pfam" id="PF00004">
    <property type="entry name" value="AAA"/>
    <property type="match status" value="1"/>
</dbReference>
<dbReference type="GO" id="GO:0008479">
    <property type="term" value="F:tRNA-guanosine(34) queuine transglycosylase activity"/>
    <property type="evidence" value="ECO:0007669"/>
    <property type="project" value="UniProtKB-UniRule"/>
</dbReference>
<dbReference type="Gene3D" id="3.30.420.10">
    <property type="entry name" value="Ribonuclease H-like superfamily/Ribonuclease H"/>
    <property type="match status" value="1"/>
</dbReference>
<dbReference type="SMART" id="SM00382">
    <property type="entry name" value="AAA"/>
    <property type="match status" value="2"/>
</dbReference>
<dbReference type="SUPFAM" id="SSF46785">
    <property type="entry name" value="Winged helix' DNA-binding domain"/>
    <property type="match status" value="1"/>
</dbReference>
<keyword evidence="4" id="KW-0132">Cell division</keyword>
<dbReference type="InterPro" id="IPR002156">
    <property type="entry name" value="RNaseH_domain"/>
</dbReference>
<reference evidence="13 14" key="1">
    <citation type="submission" date="2020-03" db="EMBL/GenBank/DDBJ databases">
        <title>Draft Genome Sequence of Cudoniella acicularis.</title>
        <authorList>
            <person name="Buettner E."/>
            <person name="Kellner H."/>
        </authorList>
    </citation>
    <scope>NUCLEOTIDE SEQUENCE [LARGE SCALE GENOMIC DNA]</scope>
    <source>
        <strain evidence="13 14">DSM 108380</strain>
    </source>
</reference>
<dbReference type="Gene3D" id="1.20.1160.11">
    <property type="entry name" value="Paired amphipathic helix"/>
    <property type="match status" value="1"/>
</dbReference>
<dbReference type="InterPro" id="IPR003593">
    <property type="entry name" value="AAA+_ATPase"/>
</dbReference>
<evidence type="ECO:0000256" key="4">
    <source>
        <dbReference type="ARBA" id="ARBA00022618"/>
    </source>
</evidence>
<evidence type="ECO:0000256" key="8">
    <source>
        <dbReference type="ARBA" id="ARBA00023306"/>
    </source>
</evidence>
<comment type="cofactor">
    <cofactor evidence="9">
        <name>Zn(2+)</name>
        <dbReference type="ChEBI" id="CHEBI:29105"/>
    </cofactor>
    <text evidence="9">Binds 1 zinc ion per subunit.</text>
</comment>
<dbReference type="Gene3D" id="3.20.20.105">
    <property type="entry name" value="Queuine tRNA-ribosyltransferase-like"/>
    <property type="match status" value="1"/>
</dbReference>
<dbReference type="Proteomes" id="UP000566819">
    <property type="component" value="Unassembled WGS sequence"/>
</dbReference>
<evidence type="ECO:0000256" key="9">
    <source>
        <dbReference type="HAMAP-Rule" id="MF_03043"/>
    </source>
</evidence>
<evidence type="ECO:0000256" key="1">
    <source>
        <dbReference type="ARBA" id="ARBA00004123"/>
    </source>
</evidence>
<dbReference type="EMBL" id="JAAMPI010000204">
    <property type="protein sequence ID" value="KAF4634163.1"/>
    <property type="molecule type" value="Genomic_DNA"/>
</dbReference>
<dbReference type="InterPro" id="IPR003959">
    <property type="entry name" value="ATPase_AAA_core"/>
</dbReference>
<dbReference type="InterPro" id="IPR015163">
    <property type="entry name" value="Cdc6_C"/>
</dbReference>
<dbReference type="InterPro" id="IPR028592">
    <property type="entry name" value="QTRTD1"/>
</dbReference>
<dbReference type="GO" id="GO:0005737">
    <property type="term" value="C:cytoplasm"/>
    <property type="evidence" value="ECO:0007669"/>
    <property type="project" value="UniProtKB-SubCell"/>
</dbReference>
<dbReference type="GO" id="GO:0005524">
    <property type="term" value="F:ATP binding"/>
    <property type="evidence" value="ECO:0007669"/>
    <property type="project" value="InterPro"/>
</dbReference>
<keyword evidence="14" id="KW-1185">Reference proteome</keyword>
<dbReference type="FunFam" id="3.40.50.300:FF:000547">
    <property type="entry name" value="Cell division control protein"/>
    <property type="match status" value="1"/>
</dbReference>
<dbReference type="GO" id="GO:0004523">
    <property type="term" value="F:RNA-DNA hybrid ribonuclease activity"/>
    <property type="evidence" value="ECO:0007669"/>
    <property type="project" value="InterPro"/>
</dbReference>
<feature type="compositionally biased region" description="Polar residues" evidence="11">
    <location>
        <begin position="171"/>
        <end position="184"/>
    </location>
</feature>
<dbReference type="InterPro" id="IPR041664">
    <property type="entry name" value="AAA_16"/>
</dbReference>
<comment type="subcellular location">
    <subcellularLocation>
        <location evidence="9">Cytoplasm</location>
    </subcellularLocation>
    <subcellularLocation>
        <location evidence="1 10">Nucleus</location>
    </subcellularLocation>
</comment>
<dbReference type="Pfam" id="PF06985">
    <property type="entry name" value="HET"/>
    <property type="match status" value="1"/>
</dbReference>
<dbReference type="Gene3D" id="1.10.10.10">
    <property type="entry name" value="Winged helix-like DNA-binding domain superfamily/Winged helix DNA-binding domain"/>
    <property type="match status" value="1"/>
</dbReference>
<feature type="compositionally biased region" description="Polar residues" evidence="11">
    <location>
        <begin position="1"/>
        <end position="11"/>
    </location>
</feature>
<evidence type="ECO:0000256" key="11">
    <source>
        <dbReference type="SAM" id="MobiDB-lite"/>
    </source>
</evidence>
<dbReference type="SUPFAM" id="SSF47762">
    <property type="entry name" value="PAH2 domain"/>
    <property type="match status" value="1"/>
</dbReference>
<keyword evidence="5" id="KW-0235">DNA replication</keyword>
<keyword evidence="6" id="KW-0677">Repeat</keyword>
<dbReference type="CDD" id="cd19481">
    <property type="entry name" value="RecA-like_protease"/>
    <property type="match status" value="1"/>
</dbReference>
<dbReference type="InterPro" id="IPR036397">
    <property type="entry name" value="RNaseH_sf"/>
</dbReference>
<evidence type="ECO:0000256" key="6">
    <source>
        <dbReference type="ARBA" id="ARBA00022737"/>
    </source>
</evidence>
<feature type="compositionally biased region" description="Polar residues" evidence="11">
    <location>
        <begin position="1894"/>
        <end position="1908"/>
    </location>
</feature>
<feature type="region of interest" description="Disordered" evidence="11">
    <location>
        <begin position="248"/>
        <end position="271"/>
    </location>
</feature>
<gene>
    <name evidence="13" type="ORF">G7Y89_g3947</name>
</gene>
<keyword evidence="9" id="KW-0479">Metal-binding</keyword>
<dbReference type="CDD" id="cd00009">
    <property type="entry name" value="AAA"/>
    <property type="match status" value="1"/>
</dbReference>
<evidence type="ECO:0000256" key="7">
    <source>
        <dbReference type="ARBA" id="ARBA00023242"/>
    </source>
</evidence>
<dbReference type="InterPro" id="IPR002616">
    <property type="entry name" value="tRNA_ribo_trans-like"/>
</dbReference>
<comment type="similarity">
    <text evidence="9">Belongs to the queuine tRNA-ribosyltransferase family. QTRT2 subfamily.</text>
</comment>
<dbReference type="InterPro" id="IPR012337">
    <property type="entry name" value="RNaseH-like_sf"/>
</dbReference>
<dbReference type="InterPro" id="IPR054425">
    <property type="entry name" value="Cdc6_ORC1-like_ATPase_lid"/>
</dbReference>
<feature type="binding site" evidence="9">
    <location>
        <position position="1667"/>
    </location>
    <ligand>
        <name>Zn(2+)</name>
        <dbReference type="ChEBI" id="CHEBI:29105"/>
    </ligand>
</feature>
<dbReference type="GO" id="GO:0006400">
    <property type="term" value="P:tRNA modification"/>
    <property type="evidence" value="ECO:0007669"/>
    <property type="project" value="InterPro"/>
</dbReference>
<dbReference type="PROSITE" id="PS51477">
    <property type="entry name" value="PAH"/>
    <property type="match status" value="1"/>
</dbReference>
<dbReference type="SUPFAM" id="SSF52540">
    <property type="entry name" value="P-loop containing nucleoside triphosphate hydrolases"/>
    <property type="match status" value="2"/>
</dbReference>
<proteinExistence type="inferred from homology"/>
<evidence type="ECO:0000259" key="12">
    <source>
        <dbReference type="PROSITE" id="PS50879"/>
    </source>
</evidence>
<dbReference type="Gene3D" id="3.40.50.300">
    <property type="entry name" value="P-loop containing nucleotide triphosphate hydrolases"/>
    <property type="match status" value="2"/>
</dbReference>
<keyword evidence="8" id="KW-0131">Cell cycle</keyword>
<dbReference type="InterPro" id="IPR056599">
    <property type="entry name" value="AAA_lid_fung"/>
</dbReference>
<dbReference type="GO" id="GO:0006355">
    <property type="term" value="P:regulation of DNA-templated transcription"/>
    <property type="evidence" value="ECO:0007669"/>
    <property type="project" value="InterPro"/>
</dbReference>
<protein>
    <recommendedName>
        <fullName evidence="9">Queuine tRNA-ribosyltransferase accessory subunit 2</fullName>
    </recommendedName>
    <alternativeName>
        <fullName evidence="9">Queuine tRNA-ribosyltransferase domain-containing protein 1</fullName>
    </alternativeName>
</protein>
<dbReference type="PANTHER" id="PTHR46411">
    <property type="entry name" value="FAMILY ATPASE, PUTATIVE-RELATED"/>
    <property type="match status" value="1"/>
</dbReference>